<dbReference type="PROSITE" id="PS50263">
    <property type="entry name" value="CN_HYDROLASE"/>
    <property type="match status" value="1"/>
</dbReference>
<name>A0A5C7FFA1_9BACT</name>
<comment type="similarity">
    <text evidence="1">Belongs to the carbon-nitrogen hydrolase superfamily. Nitrilase family.</text>
</comment>
<evidence type="ECO:0000256" key="2">
    <source>
        <dbReference type="PROSITE-ProRule" id="PRU10139"/>
    </source>
</evidence>
<dbReference type="OrthoDB" id="9811121at2"/>
<proteinExistence type="inferred from homology"/>
<feature type="active site" description="Proton acceptor" evidence="2">
    <location>
        <position position="41"/>
    </location>
</feature>
<dbReference type="InterPro" id="IPR000132">
    <property type="entry name" value="Nitrilase/CN_hydratase_CS"/>
</dbReference>
<sequence>MKIAIAQIAPVWLDRAATLAKITAYVGDAAKGGADLVVFGETILPGYPFWLDGTGGARFNDPMQKELFRHYATEAVCIEEGMLDVLCSRCNELNIAVIVGIVERPLDRGGTSVYCSLVYIDKSGAIRNVHRKLQPTYEERLVWSPGDGHGLRTFPIEGFRLGGLNCWENWMPLPRAALYGQGETLHVAIWPGNVRNTEVLTRFLAREGRSYCVSVGGLMRPEDVPEGVPFRDEIIGSMGAMPADGGSCLANPDGSWLIEPVVGKEALLFAEIDPNEVLRERQNFDPSGHYSRPDVTKLTIDRTRQSILEIKD</sequence>
<dbReference type="GO" id="GO:0000257">
    <property type="term" value="F:nitrilase activity"/>
    <property type="evidence" value="ECO:0007669"/>
    <property type="project" value="UniProtKB-ARBA"/>
</dbReference>
<gene>
    <name evidence="4" type="ORF">FUA23_09175</name>
</gene>
<evidence type="ECO:0000313" key="4">
    <source>
        <dbReference type="EMBL" id="TXF89844.1"/>
    </source>
</evidence>
<dbReference type="RefSeq" id="WP_147930437.1">
    <property type="nucleotide sequence ID" value="NZ_VOXD01000011.1"/>
</dbReference>
<reference evidence="4 5" key="1">
    <citation type="submission" date="2019-08" db="EMBL/GenBank/DDBJ databases">
        <title>Lewinella sp. strain SSH13 Genome sequencing and assembly.</title>
        <authorList>
            <person name="Kim I."/>
        </authorList>
    </citation>
    <scope>NUCLEOTIDE SEQUENCE [LARGE SCALE GENOMIC DNA]</scope>
    <source>
        <strain evidence="4 5">SSH13</strain>
    </source>
</reference>
<evidence type="ECO:0000256" key="1">
    <source>
        <dbReference type="ARBA" id="ARBA00008129"/>
    </source>
</evidence>
<dbReference type="AlphaFoldDB" id="A0A5C7FFA1"/>
<accession>A0A5C7FFA1</accession>
<dbReference type="CDD" id="cd07564">
    <property type="entry name" value="nitrilases_CHs"/>
    <property type="match status" value="1"/>
</dbReference>
<dbReference type="PANTHER" id="PTHR46044:SF1">
    <property type="entry name" value="CN HYDROLASE DOMAIN-CONTAINING PROTEIN"/>
    <property type="match status" value="1"/>
</dbReference>
<dbReference type="InterPro" id="IPR044149">
    <property type="entry name" value="Nitrilases_CHs"/>
</dbReference>
<dbReference type="InterPro" id="IPR003010">
    <property type="entry name" value="C-N_Hydrolase"/>
</dbReference>
<dbReference type="PROSITE" id="PS00920">
    <property type="entry name" value="NITRIL_CHT_1"/>
    <property type="match status" value="1"/>
</dbReference>
<feature type="domain" description="CN hydrolase" evidence="3">
    <location>
        <begin position="1"/>
        <end position="274"/>
    </location>
</feature>
<dbReference type="SUPFAM" id="SSF56317">
    <property type="entry name" value="Carbon-nitrogen hydrolase"/>
    <property type="match status" value="1"/>
</dbReference>
<evidence type="ECO:0000313" key="5">
    <source>
        <dbReference type="Proteomes" id="UP000321907"/>
    </source>
</evidence>
<comment type="caution">
    <text evidence="4">The sequence shown here is derived from an EMBL/GenBank/DDBJ whole genome shotgun (WGS) entry which is preliminary data.</text>
</comment>
<dbReference type="Proteomes" id="UP000321907">
    <property type="component" value="Unassembled WGS sequence"/>
</dbReference>
<organism evidence="4 5">
    <name type="scientific">Neolewinella aurantiaca</name>
    <dbReference type="NCBI Taxonomy" id="2602767"/>
    <lineage>
        <taxon>Bacteria</taxon>
        <taxon>Pseudomonadati</taxon>
        <taxon>Bacteroidota</taxon>
        <taxon>Saprospiria</taxon>
        <taxon>Saprospirales</taxon>
        <taxon>Lewinellaceae</taxon>
        <taxon>Neolewinella</taxon>
    </lineage>
</organism>
<protein>
    <submittedName>
        <fullName evidence="4">Carbon-nitrogen hydrolase family protein</fullName>
    </submittedName>
</protein>
<dbReference type="Gene3D" id="3.60.110.10">
    <property type="entry name" value="Carbon-nitrogen hydrolase"/>
    <property type="match status" value="1"/>
</dbReference>
<dbReference type="PROSITE" id="PS00921">
    <property type="entry name" value="NITRIL_CHT_2"/>
    <property type="match status" value="1"/>
</dbReference>
<dbReference type="InterPro" id="IPR036526">
    <property type="entry name" value="C-N_Hydrolase_sf"/>
</dbReference>
<keyword evidence="5" id="KW-1185">Reference proteome</keyword>
<dbReference type="EMBL" id="VOXD01000011">
    <property type="protein sequence ID" value="TXF89844.1"/>
    <property type="molecule type" value="Genomic_DNA"/>
</dbReference>
<evidence type="ECO:0000259" key="3">
    <source>
        <dbReference type="PROSITE" id="PS50263"/>
    </source>
</evidence>
<dbReference type="Pfam" id="PF00795">
    <property type="entry name" value="CN_hydrolase"/>
    <property type="match status" value="1"/>
</dbReference>
<keyword evidence="4" id="KW-0378">Hydrolase</keyword>
<dbReference type="PANTHER" id="PTHR46044">
    <property type="entry name" value="NITRILASE"/>
    <property type="match status" value="1"/>
</dbReference>